<feature type="compositionally biased region" description="Basic and acidic residues" evidence="1">
    <location>
        <begin position="832"/>
        <end position="847"/>
    </location>
</feature>
<feature type="region of interest" description="Disordered" evidence="1">
    <location>
        <begin position="698"/>
        <end position="745"/>
    </location>
</feature>
<name>A0A6P7FJD5_DIAVI</name>
<accession>A0A6P7FJD5</accession>
<dbReference type="RefSeq" id="XP_028135112.1">
    <property type="nucleotide sequence ID" value="XM_028279311.1"/>
</dbReference>
<evidence type="ECO:0000313" key="2">
    <source>
        <dbReference type="RefSeq" id="XP_028135111.1"/>
    </source>
</evidence>
<feature type="region of interest" description="Disordered" evidence="1">
    <location>
        <begin position="348"/>
        <end position="390"/>
    </location>
</feature>
<feature type="compositionally biased region" description="Acidic residues" evidence="1">
    <location>
        <begin position="60"/>
        <end position="71"/>
    </location>
</feature>
<feature type="compositionally biased region" description="Basic and acidic residues" evidence="1">
    <location>
        <begin position="72"/>
        <end position="82"/>
    </location>
</feature>
<proteinExistence type="predicted"/>
<feature type="region of interest" description="Disordered" evidence="1">
    <location>
        <begin position="804"/>
        <end position="860"/>
    </location>
</feature>
<reference evidence="2 3" key="1">
    <citation type="submission" date="2025-04" db="UniProtKB">
        <authorList>
            <consortium name="RefSeq"/>
        </authorList>
    </citation>
    <scope>IDENTIFICATION</scope>
    <source>
        <tissue evidence="2 3">Whole insect</tissue>
    </source>
</reference>
<dbReference type="OrthoDB" id="7482953at2759"/>
<gene>
    <name evidence="2 3" type="primary">LOC114330016</name>
</gene>
<feature type="region of interest" description="Disordered" evidence="1">
    <location>
        <begin position="471"/>
        <end position="493"/>
    </location>
</feature>
<evidence type="ECO:0000256" key="1">
    <source>
        <dbReference type="SAM" id="MobiDB-lite"/>
    </source>
</evidence>
<dbReference type="KEGG" id="dvv:114330016"/>
<dbReference type="AlphaFoldDB" id="A0A6P7FJD5"/>
<sequence>MDLNYVLQTILKILISTPGIFLICGCIPTGSYGAALLSSNNEPNRNLTNISSPYYDYEFSDSQELEDEEEEPVHSRENKPLSEEIPDPSPLVLPGYNLPENIFNHGKPFYAEKDSLTGKIDFQQKSPDAKNDDDLYDYVDEPNNSNIYDKANIDRKDGSLSSHRPSDVNQLIPNFHDFLNLPVKYNSAKYVYPLISSSYASTKYQGSVNKFHNHKDYPNKMTTKKPLVSPTYYSTEKYFRVTYTTTTPTTTTTRTTTTTTQKPQETTKSINLLNTGMGVGFSEEFEDYYDTTVDVTTKKPSTTTTKRWTPSTTEFRKVVHTTNRPTSTTTKKMLSLFEQLFGEYDDDLSATTSTTSTTTTKPTEKIKTQKTTTKPSTTSTTTTTTTTMKTYISNPPRTHVYSTEPEFNYEYEDIGDNIAVESKPVVTIEDDLKVQPLHKNTSDKPSDVTTVKNVKSTDYYDYPDETPTVTTTTKKPFVTPPSTNKVTSLPLGENHLTTSGYEPFKHRDPIIVATQNLREKLNSEKVIPRPFEKPSIPSQNNVHIPHDQNSVSFVLGNQQNVNGVYYDSNPFRPYYGNDVKLDSDEKEITLQGTLSFPSETVGSAVTIQPQRNSEASLAIGVPVNGINKQTPGQVLDEKLELDNPLISLQDSTKTLTSKVVFPNDKQPEYPDFMPPPPPSRQPATPNREILQLNSGPILHQLPSDLTPPREQEVMTPKRPYSRPPWDPRPGHFYSGNPEYNRPPRPQTDVAYKRIDHLPNVLPQFRPNTNMNKPPAGYFDKKLNRQPLLDRPSNRPISFFEKLLPPPPPPPLFLTNKNVPALRNKNGAPPRQNFDEHHNNPPEEKGSDDQPGLYQTPPQIKIANRRADTDVTEVETLQMIQAKNADKRNKDPPGVQPVVNIQPEKDIKIDSNDKTIYKVYPVNSAPIKLDVIDDSNKKESVVIGTRSERPLPPSKINQDFDLLFDSKDRNDDPILKPHKPPPFPVKSDFPYPLERPGLEPNLNVMPVPEAPSKNGNDLDEPDYFSNNQWNSIGDTYEPKIITGGQKITGINQISVTLKTHTDRPIAVAYTPTEPNSIADKYSMPNYGSPVIPEIRPGDSNKVFTVSAVMHAHHESPTGIVSSVDNIHRIDESSNHKNDLSVPDYPKLDFEAPFQASLNIENTMNQGWSVVVRNKNTTTTESPEATTLPYATTSEFDIENFKPQLEGGFKPIFNFPDEDKKFVETKVSDRDE</sequence>
<dbReference type="RefSeq" id="XP_028135111.1">
    <property type="nucleotide sequence ID" value="XM_028279310.1"/>
</dbReference>
<feature type="compositionally biased region" description="Low complexity" evidence="1">
    <location>
        <begin position="471"/>
        <end position="483"/>
    </location>
</feature>
<feature type="region of interest" description="Disordered" evidence="1">
    <location>
        <begin position="60"/>
        <end position="90"/>
    </location>
</feature>
<feature type="region of interest" description="Disordered" evidence="1">
    <location>
        <begin position="662"/>
        <end position="686"/>
    </location>
</feature>
<organism evidence="3">
    <name type="scientific">Diabrotica virgifera virgifera</name>
    <name type="common">western corn rootworm</name>
    <dbReference type="NCBI Taxonomy" id="50390"/>
    <lineage>
        <taxon>Eukaryota</taxon>
        <taxon>Metazoa</taxon>
        <taxon>Ecdysozoa</taxon>
        <taxon>Arthropoda</taxon>
        <taxon>Hexapoda</taxon>
        <taxon>Insecta</taxon>
        <taxon>Pterygota</taxon>
        <taxon>Neoptera</taxon>
        <taxon>Endopterygota</taxon>
        <taxon>Coleoptera</taxon>
        <taxon>Polyphaga</taxon>
        <taxon>Cucujiformia</taxon>
        <taxon>Chrysomeloidea</taxon>
        <taxon>Chrysomelidae</taxon>
        <taxon>Galerucinae</taxon>
        <taxon>Diabroticina</taxon>
        <taxon>Diabroticites</taxon>
        <taxon>Diabrotica</taxon>
    </lineage>
</organism>
<feature type="compositionally biased region" description="Low complexity" evidence="1">
    <location>
        <begin position="351"/>
        <end position="361"/>
    </location>
</feature>
<feature type="compositionally biased region" description="Low complexity" evidence="1">
    <location>
        <begin position="369"/>
        <end position="390"/>
    </location>
</feature>
<evidence type="ECO:0000313" key="3">
    <source>
        <dbReference type="RefSeq" id="XP_028135112.1"/>
    </source>
</evidence>
<protein>
    <submittedName>
        <fullName evidence="2 3">Uncharacterized protein LOC114330016 isoform X1</fullName>
    </submittedName>
</protein>